<comment type="similarity">
    <text evidence="3 13">Belongs to the guanylate kinase family.</text>
</comment>
<dbReference type="Gene3D" id="3.30.63.10">
    <property type="entry name" value="Guanylate Kinase phosphate binding domain"/>
    <property type="match status" value="1"/>
</dbReference>
<evidence type="ECO:0000256" key="5">
    <source>
        <dbReference type="ARBA" id="ARBA00016296"/>
    </source>
</evidence>
<dbReference type="SUPFAM" id="SSF52540">
    <property type="entry name" value="P-loop containing nucleoside triphosphate hydrolases"/>
    <property type="match status" value="1"/>
</dbReference>
<evidence type="ECO:0000256" key="13">
    <source>
        <dbReference type="HAMAP-Rule" id="MF_00328"/>
    </source>
</evidence>
<dbReference type="InterPro" id="IPR027417">
    <property type="entry name" value="P-loop_NTPase"/>
</dbReference>
<dbReference type="GO" id="GO:0005829">
    <property type="term" value="C:cytosol"/>
    <property type="evidence" value="ECO:0007669"/>
    <property type="project" value="TreeGrafter"/>
</dbReference>
<dbReference type="GO" id="GO:0004385">
    <property type="term" value="F:GMP kinase activity"/>
    <property type="evidence" value="ECO:0007669"/>
    <property type="project" value="UniProtKB-UniRule"/>
</dbReference>
<dbReference type="Gene3D" id="3.40.50.300">
    <property type="entry name" value="P-loop containing nucleotide triphosphate hydrolases"/>
    <property type="match status" value="1"/>
</dbReference>
<dbReference type="PROSITE" id="PS00856">
    <property type="entry name" value="GUANYLATE_KINASE_1"/>
    <property type="match status" value="1"/>
</dbReference>
<dbReference type="InterPro" id="IPR008144">
    <property type="entry name" value="Guanylate_kin-like_dom"/>
</dbReference>
<evidence type="ECO:0000313" key="16">
    <source>
        <dbReference type="Proteomes" id="UP000218069"/>
    </source>
</evidence>
<accession>A0A240E398</accession>
<evidence type="ECO:0000256" key="10">
    <source>
        <dbReference type="ARBA" id="ARBA00022840"/>
    </source>
</evidence>
<keyword evidence="9 13" id="KW-0418">Kinase</keyword>
<gene>
    <name evidence="13" type="primary">gmk</name>
    <name evidence="15" type="ORF">SAMN06295945_1780</name>
</gene>
<evidence type="ECO:0000259" key="14">
    <source>
        <dbReference type="PROSITE" id="PS50052"/>
    </source>
</evidence>
<dbReference type="FunFam" id="3.30.63.10:FF:000005">
    <property type="entry name" value="Guanylate kinase"/>
    <property type="match status" value="1"/>
</dbReference>
<evidence type="ECO:0000256" key="3">
    <source>
        <dbReference type="ARBA" id="ARBA00005790"/>
    </source>
</evidence>
<comment type="catalytic activity">
    <reaction evidence="12 13">
        <text>GMP + ATP = GDP + ADP</text>
        <dbReference type="Rhea" id="RHEA:20780"/>
        <dbReference type="ChEBI" id="CHEBI:30616"/>
        <dbReference type="ChEBI" id="CHEBI:58115"/>
        <dbReference type="ChEBI" id="CHEBI:58189"/>
        <dbReference type="ChEBI" id="CHEBI:456216"/>
        <dbReference type="EC" id="2.7.4.8"/>
    </reaction>
</comment>
<keyword evidence="6 13" id="KW-0963">Cytoplasm</keyword>
<dbReference type="PROSITE" id="PS50052">
    <property type="entry name" value="GUANYLATE_KINASE_2"/>
    <property type="match status" value="1"/>
</dbReference>
<comment type="subcellular location">
    <subcellularLocation>
        <location evidence="2 13">Cytoplasm</location>
    </subcellularLocation>
</comment>
<dbReference type="HAMAP" id="MF_00328">
    <property type="entry name" value="Guanylate_kinase"/>
    <property type="match status" value="1"/>
</dbReference>
<dbReference type="EMBL" id="OANS01000004">
    <property type="protein sequence ID" value="SNX29404.1"/>
    <property type="molecule type" value="Genomic_DNA"/>
</dbReference>
<name>A0A240E398_9BURK</name>
<organism evidence="15 16">
    <name type="scientific">Polynucleobacter meluiroseus</name>
    <dbReference type="NCBI Taxonomy" id="1938814"/>
    <lineage>
        <taxon>Bacteria</taxon>
        <taxon>Pseudomonadati</taxon>
        <taxon>Pseudomonadota</taxon>
        <taxon>Betaproteobacteria</taxon>
        <taxon>Burkholderiales</taxon>
        <taxon>Burkholderiaceae</taxon>
        <taxon>Polynucleobacter</taxon>
    </lineage>
</organism>
<evidence type="ECO:0000256" key="12">
    <source>
        <dbReference type="ARBA" id="ARBA00048594"/>
    </source>
</evidence>
<sequence>MTNKPRSPAQYKPNLTPAYQGSMLMIVAPSGAGKSSLVNALLQADEALKLSLSTTTRAPRPGEVDGKDYRFVSQAEFVAQRENGLFLEYAEVHGNFYGTSRAWIESQMKTGRDVMLEIDWQGAQQIRELIPEVQWIFIFPPSFEALEERLRKRGQDDEATIERRLAAAHIELQHAHEADFIVVNDDFEQALVDLRNIVAASRLRAGPSMARNPALLRRLGV</sequence>
<evidence type="ECO:0000313" key="15">
    <source>
        <dbReference type="EMBL" id="SNX29404.1"/>
    </source>
</evidence>
<feature type="binding site" evidence="13">
    <location>
        <begin position="28"/>
        <end position="35"/>
    </location>
    <ligand>
        <name>ATP</name>
        <dbReference type="ChEBI" id="CHEBI:30616"/>
    </ligand>
</feature>
<keyword evidence="16" id="KW-1185">Reference proteome</keyword>
<evidence type="ECO:0000256" key="1">
    <source>
        <dbReference type="ARBA" id="ARBA00003531"/>
    </source>
</evidence>
<dbReference type="CDD" id="cd00071">
    <property type="entry name" value="GMPK"/>
    <property type="match status" value="1"/>
</dbReference>
<protein>
    <recommendedName>
        <fullName evidence="5 13">Guanylate kinase</fullName>
        <ecNumber evidence="4 13">2.7.4.8</ecNumber>
    </recommendedName>
    <alternativeName>
        <fullName evidence="11 13">GMP kinase</fullName>
    </alternativeName>
</protein>
<proteinExistence type="inferred from homology"/>
<evidence type="ECO:0000256" key="11">
    <source>
        <dbReference type="ARBA" id="ARBA00030128"/>
    </source>
</evidence>
<dbReference type="AlphaFoldDB" id="A0A240E398"/>
<dbReference type="InterPro" id="IPR008145">
    <property type="entry name" value="GK/Ca_channel_bsu"/>
</dbReference>
<evidence type="ECO:0000256" key="4">
    <source>
        <dbReference type="ARBA" id="ARBA00012961"/>
    </source>
</evidence>
<dbReference type="InterPro" id="IPR017665">
    <property type="entry name" value="Guanylate_kinase"/>
</dbReference>
<dbReference type="InterPro" id="IPR020590">
    <property type="entry name" value="Guanylate_kinase_CS"/>
</dbReference>
<keyword evidence="10 13" id="KW-0067">ATP-binding</keyword>
<dbReference type="SMART" id="SM00072">
    <property type="entry name" value="GuKc"/>
    <property type="match status" value="1"/>
</dbReference>
<reference evidence="16" key="1">
    <citation type="submission" date="2017-08" db="EMBL/GenBank/DDBJ databases">
        <authorList>
            <person name="Varghese N."/>
            <person name="Submissions S."/>
        </authorList>
    </citation>
    <scope>NUCLEOTIDE SEQUENCE [LARGE SCALE GENOMIC DNA]</scope>
    <source>
        <strain evidence="16">AP-Melu-1000-B4</strain>
    </source>
</reference>
<keyword evidence="8 13" id="KW-0547">Nucleotide-binding</keyword>
<evidence type="ECO:0000256" key="2">
    <source>
        <dbReference type="ARBA" id="ARBA00004496"/>
    </source>
</evidence>
<dbReference type="OrthoDB" id="9808150at2"/>
<keyword evidence="7 13" id="KW-0808">Transferase</keyword>
<dbReference type="Proteomes" id="UP000218069">
    <property type="component" value="Unassembled WGS sequence"/>
</dbReference>
<comment type="function">
    <text evidence="1 13">Essential for recycling GMP and indirectly, cGMP.</text>
</comment>
<dbReference type="NCBIfam" id="TIGR03263">
    <property type="entry name" value="guanyl_kin"/>
    <property type="match status" value="1"/>
</dbReference>
<dbReference type="Pfam" id="PF00625">
    <property type="entry name" value="Guanylate_kin"/>
    <property type="match status" value="1"/>
</dbReference>
<dbReference type="EC" id="2.7.4.8" evidence="4 13"/>
<dbReference type="PANTHER" id="PTHR23117:SF13">
    <property type="entry name" value="GUANYLATE KINASE"/>
    <property type="match status" value="1"/>
</dbReference>
<dbReference type="PANTHER" id="PTHR23117">
    <property type="entry name" value="GUANYLATE KINASE-RELATED"/>
    <property type="match status" value="1"/>
</dbReference>
<feature type="domain" description="Guanylate kinase-like" evidence="14">
    <location>
        <begin position="21"/>
        <end position="199"/>
    </location>
</feature>
<evidence type="ECO:0000256" key="6">
    <source>
        <dbReference type="ARBA" id="ARBA00022490"/>
    </source>
</evidence>
<dbReference type="RefSeq" id="WP_096674410.1">
    <property type="nucleotide sequence ID" value="NZ_OANS01000004.1"/>
</dbReference>
<evidence type="ECO:0000256" key="9">
    <source>
        <dbReference type="ARBA" id="ARBA00022777"/>
    </source>
</evidence>
<dbReference type="GO" id="GO:0005524">
    <property type="term" value="F:ATP binding"/>
    <property type="evidence" value="ECO:0007669"/>
    <property type="project" value="UniProtKB-UniRule"/>
</dbReference>
<evidence type="ECO:0000256" key="8">
    <source>
        <dbReference type="ARBA" id="ARBA00022741"/>
    </source>
</evidence>
<evidence type="ECO:0000256" key="7">
    <source>
        <dbReference type="ARBA" id="ARBA00022679"/>
    </source>
</evidence>